<dbReference type="STRING" id="1798692.A3G00_01970"/>
<dbReference type="PROSITE" id="PS00143">
    <property type="entry name" value="INSULINASE"/>
    <property type="match status" value="1"/>
</dbReference>
<name>A0A1F6MVV6_9BACT</name>
<dbReference type="PANTHER" id="PTHR11851:SF49">
    <property type="entry name" value="MITOCHONDRIAL-PROCESSING PEPTIDASE SUBUNIT ALPHA"/>
    <property type="match status" value="1"/>
</dbReference>
<evidence type="ECO:0000259" key="4">
    <source>
        <dbReference type="Pfam" id="PF05193"/>
    </source>
</evidence>
<proteinExistence type="inferred from homology"/>
<comment type="caution">
    <text evidence="5">The sequence shown here is derived from an EMBL/GenBank/DDBJ whole genome shotgun (WGS) entry which is preliminary data.</text>
</comment>
<dbReference type="GO" id="GO:0046872">
    <property type="term" value="F:metal ion binding"/>
    <property type="evidence" value="ECO:0007669"/>
    <property type="project" value="InterPro"/>
</dbReference>
<gene>
    <name evidence="5" type="ORF">A3G00_01970</name>
</gene>
<organism evidence="5 6">
    <name type="scientific">Candidatus Magasanikbacteria bacterium RIFCSPLOWO2_12_FULL_43_12</name>
    <dbReference type="NCBI Taxonomy" id="1798692"/>
    <lineage>
        <taxon>Bacteria</taxon>
        <taxon>Candidatus Magasanikiibacteriota</taxon>
    </lineage>
</organism>
<dbReference type="GO" id="GO:0004222">
    <property type="term" value="F:metalloendopeptidase activity"/>
    <property type="evidence" value="ECO:0007669"/>
    <property type="project" value="InterPro"/>
</dbReference>
<dbReference type="PANTHER" id="PTHR11851">
    <property type="entry name" value="METALLOPROTEASE"/>
    <property type="match status" value="1"/>
</dbReference>
<dbReference type="Pfam" id="PF00675">
    <property type="entry name" value="Peptidase_M16"/>
    <property type="match status" value="1"/>
</dbReference>
<dbReference type="AlphaFoldDB" id="A0A1F6MVV6"/>
<evidence type="ECO:0000313" key="6">
    <source>
        <dbReference type="Proteomes" id="UP000178347"/>
    </source>
</evidence>
<evidence type="ECO:0000313" key="5">
    <source>
        <dbReference type="EMBL" id="OGH75784.1"/>
    </source>
</evidence>
<dbReference type="InterPro" id="IPR007863">
    <property type="entry name" value="Peptidase_M16_C"/>
</dbReference>
<reference evidence="5 6" key="1">
    <citation type="journal article" date="2016" name="Nat. Commun.">
        <title>Thousands of microbial genomes shed light on interconnected biogeochemical processes in an aquifer system.</title>
        <authorList>
            <person name="Anantharaman K."/>
            <person name="Brown C.T."/>
            <person name="Hug L.A."/>
            <person name="Sharon I."/>
            <person name="Castelle C.J."/>
            <person name="Probst A.J."/>
            <person name="Thomas B.C."/>
            <person name="Singh A."/>
            <person name="Wilkins M.J."/>
            <person name="Karaoz U."/>
            <person name="Brodie E.L."/>
            <person name="Williams K.H."/>
            <person name="Hubbard S.S."/>
            <person name="Banfield J.F."/>
        </authorList>
    </citation>
    <scope>NUCLEOTIDE SEQUENCE [LARGE SCALE GENOMIC DNA]</scope>
</reference>
<dbReference type="Pfam" id="PF05193">
    <property type="entry name" value="Peptidase_M16_C"/>
    <property type="match status" value="1"/>
</dbReference>
<dbReference type="Gene3D" id="3.30.830.10">
    <property type="entry name" value="Metalloenzyme, LuxS/M16 peptidase-like"/>
    <property type="match status" value="2"/>
</dbReference>
<comment type="similarity">
    <text evidence="1 2">Belongs to the peptidase M16 family.</text>
</comment>
<dbReference type="InterPro" id="IPR011765">
    <property type="entry name" value="Pept_M16_N"/>
</dbReference>
<protein>
    <recommendedName>
        <fullName evidence="7">Peptidase M16</fullName>
    </recommendedName>
</protein>
<feature type="domain" description="Peptidase M16 N-terminal" evidence="3">
    <location>
        <begin position="21"/>
        <end position="135"/>
    </location>
</feature>
<accession>A0A1F6MVV6</accession>
<dbReference type="InterPro" id="IPR050361">
    <property type="entry name" value="MPP/UQCRC_Complex"/>
</dbReference>
<dbReference type="GO" id="GO:0006508">
    <property type="term" value="P:proteolysis"/>
    <property type="evidence" value="ECO:0007669"/>
    <property type="project" value="InterPro"/>
</dbReference>
<dbReference type="SUPFAM" id="SSF63411">
    <property type="entry name" value="LuxS/MPP-like metallohydrolase"/>
    <property type="match status" value="2"/>
</dbReference>
<evidence type="ECO:0000259" key="3">
    <source>
        <dbReference type="Pfam" id="PF00675"/>
    </source>
</evidence>
<dbReference type="Proteomes" id="UP000178347">
    <property type="component" value="Unassembled WGS sequence"/>
</dbReference>
<dbReference type="EMBL" id="MFQN01000001">
    <property type="protein sequence ID" value="OGH75784.1"/>
    <property type="molecule type" value="Genomic_DNA"/>
</dbReference>
<feature type="domain" description="Peptidase M16 C-terminal" evidence="4">
    <location>
        <begin position="168"/>
        <end position="347"/>
    </location>
</feature>
<evidence type="ECO:0000256" key="1">
    <source>
        <dbReference type="ARBA" id="ARBA00007261"/>
    </source>
</evidence>
<dbReference type="InterPro" id="IPR011249">
    <property type="entry name" value="Metalloenz_LuxS/M16"/>
</dbReference>
<sequence>MFDRFQLQNQTDVFLVPLKDSQSTTVLIMLPVGSRYETEKLSGVSHYIEHLMFKGTKKRPSTLILTREIDRLGADYNAFTGKEYTGYYIKADKNHIETTLDILSDMLFNSKFDAKEMEREKTVIVEELRMYRDNPLMHIDLIFEELMYDGCPLGWDEGGTDKTVLGFRRNEVLAYRDRFYQPSNMTIAVAGNINKDIRKILTKYFGNRKNTKEIKEIGDRRYAPAKFGSSEKKLRLRIENKKTDQAQLAIGFPAFDCNDDHQPSMVVLNTVLGGSMSSRLFIKIRERLGLAYMVRSGAASFRDTGYFQVRAGLDAKNINKVLTIVKDETKKIVEKGVTSRELADAKSHMRGGLALSLEDSSVQASWYVKEALFRKKIKTPEQRLAEIDAVSNEDVRKTAKKIFDFNQMRAAVIGEIDVAKIKFS</sequence>
<evidence type="ECO:0000256" key="2">
    <source>
        <dbReference type="RuleBase" id="RU004447"/>
    </source>
</evidence>
<evidence type="ECO:0008006" key="7">
    <source>
        <dbReference type="Google" id="ProtNLM"/>
    </source>
</evidence>
<dbReference type="InterPro" id="IPR001431">
    <property type="entry name" value="Pept_M16_Zn_BS"/>
</dbReference>